<dbReference type="InterPro" id="IPR051837">
    <property type="entry name" value="SortingNexin/PXDomain-PKLike"/>
</dbReference>
<evidence type="ECO:0000256" key="2">
    <source>
        <dbReference type="ARBA" id="ARBA00022490"/>
    </source>
</evidence>
<accession>A0A370CEV9</accession>
<keyword evidence="2" id="KW-0963">Cytoplasm</keyword>
<feature type="compositionally biased region" description="Low complexity" evidence="3">
    <location>
        <begin position="20"/>
        <end position="35"/>
    </location>
</feature>
<dbReference type="GO" id="GO:0005770">
    <property type="term" value="C:late endosome"/>
    <property type="evidence" value="ECO:0007669"/>
    <property type="project" value="TreeGrafter"/>
</dbReference>
<feature type="region of interest" description="Disordered" evidence="3">
    <location>
        <begin position="79"/>
        <end position="98"/>
    </location>
</feature>
<feature type="region of interest" description="Disordered" evidence="3">
    <location>
        <begin position="1"/>
        <end position="58"/>
    </location>
</feature>
<dbReference type="GO" id="GO:0035091">
    <property type="term" value="F:phosphatidylinositol binding"/>
    <property type="evidence" value="ECO:0007669"/>
    <property type="project" value="TreeGrafter"/>
</dbReference>
<feature type="region of interest" description="Disordered" evidence="3">
    <location>
        <begin position="787"/>
        <end position="827"/>
    </location>
</feature>
<dbReference type="AlphaFoldDB" id="A0A370CEV9"/>
<gene>
    <name evidence="5" type="ORF">M747DRAFT_272947</name>
</gene>
<dbReference type="InterPro" id="IPR003114">
    <property type="entry name" value="Phox_assoc"/>
</dbReference>
<feature type="compositionally biased region" description="Low complexity" evidence="3">
    <location>
        <begin position="728"/>
        <end position="746"/>
    </location>
</feature>
<reference evidence="5 6" key="1">
    <citation type="submission" date="2018-07" db="EMBL/GenBank/DDBJ databases">
        <title>Section-level genome sequencing of Aspergillus section Nigri to investigate inter- and intra-species variation.</title>
        <authorList>
            <consortium name="DOE Joint Genome Institute"/>
            <person name="Vesth T.C."/>
            <person name="Nybo J.L."/>
            <person name="Theobald S."/>
            <person name="Frisvad J.C."/>
            <person name="Larsen T.O."/>
            <person name="Nielsen K.F."/>
            <person name="Hoof J.B."/>
            <person name="Brandl J."/>
            <person name="Salamov A."/>
            <person name="Riley R."/>
            <person name="Gladden J.M."/>
            <person name="Phatale P."/>
            <person name="Nielsen M.T."/>
            <person name="Lyhne E.K."/>
            <person name="Kogle M.E."/>
            <person name="Strasser K."/>
            <person name="McDonnell E."/>
            <person name="Barry K."/>
            <person name="Clum A."/>
            <person name="Chen C."/>
            <person name="Nolan M."/>
            <person name="Sandor L."/>
            <person name="Kuo A."/>
            <person name="Lipzen A."/>
            <person name="Hainaut M."/>
            <person name="Drula E."/>
            <person name="Tsang A."/>
            <person name="Magnuson J.K."/>
            <person name="Henrissat B."/>
            <person name="Wiebenga A."/>
            <person name="Simmons B.A."/>
            <person name="Makela M.R."/>
            <person name="De vries R.P."/>
            <person name="Grigoriev I.V."/>
            <person name="Mortensen U.H."/>
            <person name="Baker S.E."/>
            <person name="Andersen M.R."/>
        </authorList>
    </citation>
    <scope>NUCLEOTIDE SEQUENCE [LARGE SCALE GENOMIC DNA]</scope>
    <source>
        <strain evidence="5 6">ATCC 13496</strain>
    </source>
</reference>
<evidence type="ECO:0000256" key="3">
    <source>
        <dbReference type="SAM" id="MobiDB-lite"/>
    </source>
</evidence>
<evidence type="ECO:0000259" key="4">
    <source>
        <dbReference type="PROSITE" id="PS51207"/>
    </source>
</evidence>
<dbReference type="SMART" id="SM00313">
    <property type="entry name" value="PXA"/>
    <property type="match status" value="1"/>
</dbReference>
<organism evidence="5 6">
    <name type="scientific">Aspergillus niger ATCC 13496</name>
    <dbReference type="NCBI Taxonomy" id="1353008"/>
    <lineage>
        <taxon>Eukaryota</taxon>
        <taxon>Fungi</taxon>
        <taxon>Dikarya</taxon>
        <taxon>Ascomycota</taxon>
        <taxon>Pezizomycotina</taxon>
        <taxon>Eurotiomycetes</taxon>
        <taxon>Eurotiomycetidae</taxon>
        <taxon>Eurotiales</taxon>
        <taxon>Aspergillaceae</taxon>
        <taxon>Aspergillus</taxon>
        <taxon>Aspergillus subgen. Circumdati</taxon>
    </lineage>
</organism>
<dbReference type="GO" id="GO:0005769">
    <property type="term" value="C:early endosome"/>
    <property type="evidence" value="ECO:0007669"/>
    <property type="project" value="TreeGrafter"/>
</dbReference>
<sequence>MTSDPLRPGLHPLSHLKAGPTTSSSKSTAVPSSPTLQSFAQAPTRPQPVKYASREDPVNATSDKATIALIRRILCPQAGNHGGATTPQPPEDLLPPLTSSNEVDRQLYALIAIIVKEFVFTWYSKITSDQVLVSELLQVIAHCTRALEQRLREIDVAQLFLDEIPALVERHVTSYRLAKQQSAQSSISPPLREIYHALNPHPGLSPIPDPSDAQAVAQQRENESIYRQLLVHGMLAVLLPTEDLENASLRTLLGDILADLVLGNAVAGKISEGWFLWDSITKVVDRVGRNEQEEDVATATLGQRSRLHKYGLLSQEAFTEGHSSSHVQVPVPDWIWQALQYAYMIYVTLRFIVIGLFRVASAPPVTASLTPCPPTSNADGTPSCATSKKRPVLDYRLYGMVSQVMDVPQRMPWLCGMLALIQYLILAGPGRLGDTDSVLDSILGGRAGWLAGCAHTPRGEKEGALTSSGHAIRDWGVFGHTELLLTFWSGLQVRCRLSMGLSIWAVGWPDPSVPSSSSSLFCVVHNLVGGAVKTMIAASIAQDLEGKPQRKKQIVHYQLVGYFLRSQIERRLPIPAPGNGRSRVRDLVVIFTTGSISIRTNGWSKLLYCPPSQADPSSSATGLAHFIGVWPSLLSRWGKPLLHSLRFCQMSTVTSGLLRTSPFLHETIRDHVLTPALFPNLLLATRAALFPLNARPASTAVDGRAAASAPQLSVQPPASPMVKGSVNDAAGASDACSSVSSSGVSATAPLSPDPQPSTPDVASIKRRCATSILSRLPRPIARRFFGVPSAPIEHNPPSRHRGRLNSSDESESPWLDSPQASSTVSPADCGHEESLLLAAIEEILDLFADDYCNKHLIYSIIEAILTKLLPELSERSIAELMEDRGVPLASNLTPPTHAGS</sequence>
<dbReference type="PANTHER" id="PTHR22999:SF23">
    <property type="entry name" value="SORTING NEXIN-16"/>
    <property type="match status" value="1"/>
</dbReference>
<dbReference type="PROSITE" id="PS51207">
    <property type="entry name" value="PXA"/>
    <property type="match status" value="1"/>
</dbReference>
<proteinExistence type="predicted"/>
<evidence type="ECO:0000256" key="1">
    <source>
        <dbReference type="ARBA" id="ARBA00004496"/>
    </source>
</evidence>
<evidence type="ECO:0000313" key="6">
    <source>
        <dbReference type="Proteomes" id="UP000253845"/>
    </source>
</evidence>
<dbReference type="GO" id="GO:0045022">
    <property type="term" value="P:early endosome to late endosome transport"/>
    <property type="evidence" value="ECO:0007669"/>
    <property type="project" value="TreeGrafter"/>
</dbReference>
<dbReference type="PANTHER" id="PTHR22999">
    <property type="entry name" value="PX SERINE/THREONINE KINASE PXK"/>
    <property type="match status" value="1"/>
</dbReference>
<feature type="domain" description="PXA" evidence="4">
    <location>
        <begin position="100"/>
        <end position="288"/>
    </location>
</feature>
<dbReference type="Pfam" id="PF02194">
    <property type="entry name" value="PXA"/>
    <property type="match status" value="1"/>
</dbReference>
<name>A0A370CEV9_ASPNG</name>
<dbReference type="VEuPathDB" id="FungiDB:M747DRAFT_272947"/>
<feature type="region of interest" description="Disordered" evidence="3">
    <location>
        <begin position="708"/>
        <end position="763"/>
    </location>
</feature>
<dbReference type="EMBL" id="KZ851901">
    <property type="protein sequence ID" value="RDH24643.1"/>
    <property type="molecule type" value="Genomic_DNA"/>
</dbReference>
<protein>
    <recommendedName>
        <fullName evidence="4">PXA domain-containing protein</fullName>
    </recommendedName>
</protein>
<comment type="subcellular location">
    <subcellularLocation>
        <location evidence="1">Cytoplasm</location>
    </subcellularLocation>
</comment>
<dbReference type="Proteomes" id="UP000253845">
    <property type="component" value="Unassembled WGS sequence"/>
</dbReference>
<evidence type="ECO:0000313" key="5">
    <source>
        <dbReference type="EMBL" id="RDH24643.1"/>
    </source>
</evidence>